<gene>
    <name evidence="2" type="ORF">FRX48_09489</name>
</gene>
<dbReference type="InterPro" id="IPR007175">
    <property type="entry name" value="Rpr2/Snm1/Rpp21"/>
</dbReference>
<accession>A0A5M8PCP9</accession>
<sequence length="210" mass="22536">MGLFAQKARLSFLDHAAHSYAVSAPSTSAHLMMQYRAVAAEMGSDGTLLPPKGTCGACGGIMIPGQTCRTLLDDPRLSHEGPSRRKRRRHNPSKPAPSNPEKTMHRECLLCRRATRKPLPRSKSSKVAKAEAWIQLPEPSRSLSSIPSGHSIPGTPNNDSPKSIPANANSRKRAKARKESGLGALLAKAKSSQAPSPGFGLDLLDMMKEV</sequence>
<feature type="region of interest" description="Disordered" evidence="1">
    <location>
        <begin position="71"/>
        <end position="201"/>
    </location>
</feature>
<evidence type="ECO:0000256" key="1">
    <source>
        <dbReference type="SAM" id="MobiDB-lite"/>
    </source>
</evidence>
<evidence type="ECO:0000313" key="3">
    <source>
        <dbReference type="Proteomes" id="UP000324767"/>
    </source>
</evidence>
<dbReference type="EMBL" id="VXIT01000023">
    <property type="protein sequence ID" value="KAA6406766.1"/>
    <property type="molecule type" value="Genomic_DNA"/>
</dbReference>
<comment type="caution">
    <text evidence="2">The sequence shown here is derived from an EMBL/GenBank/DDBJ whole genome shotgun (WGS) entry which is preliminary data.</text>
</comment>
<feature type="compositionally biased region" description="Basic and acidic residues" evidence="1">
    <location>
        <begin position="71"/>
        <end position="83"/>
    </location>
</feature>
<name>A0A5M8PCP9_9LECA</name>
<protein>
    <recommendedName>
        <fullName evidence="4">RNAse P, Rpr2/Rpp21 subunit</fullName>
    </recommendedName>
</protein>
<dbReference type="Proteomes" id="UP000324767">
    <property type="component" value="Unassembled WGS sequence"/>
</dbReference>
<dbReference type="AlphaFoldDB" id="A0A5M8PCP9"/>
<reference evidence="2 3" key="1">
    <citation type="submission" date="2019-09" db="EMBL/GenBank/DDBJ databases">
        <title>The hologenome of the rock-dwelling lichen Lasallia pustulata.</title>
        <authorList>
            <person name="Greshake Tzovaras B."/>
            <person name="Segers F."/>
            <person name="Bicker A."/>
            <person name="Dal Grande F."/>
            <person name="Otte J."/>
            <person name="Hankeln T."/>
            <person name="Schmitt I."/>
            <person name="Ebersberger I."/>
        </authorList>
    </citation>
    <scope>NUCLEOTIDE SEQUENCE [LARGE SCALE GENOMIC DNA]</scope>
    <source>
        <strain evidence="2">A1-1</strain>
    </source>
</reference>
<dbReference type="PANTHER" id="PTHR14742">
    <property type="entry name" value="RIBONUCLEASE P SUBUNIT P21"/>
    <property type="match status" value="1"/>
</dbReference>
<evidence type="ECO:0008006" key="4">
    <source>
        <dbReference type="Google" id="ProtNLM"/>
    </source>
</evidence>
<feature type="compositionally biased region" description="Polar residues" evidence="1">
    <location>
        <begin position="141"/>
        <end position="161"/>
    </location>
</feature>
<dbReference type="PANTHER" id="PTHR14742:SF3">
    <property type="entry name" value="RIBONUCLEASE MRP PROTEIN SUBUNIT SNM1"/>
    <property type="match status" value="1"/>
</dbReference>
<proteinExistence type="predicted"/>
<dbReference type="OrthoDB" id="438080at2759"/>
<evidence type="ECO:0000313" key="2">
    <source>
        <dbReference type="EMBL" id="KAA6406766.1"/>
    </source>
</evidence>
<dbReference type="Pfam" id="PF04032">
    <property type="entry name" value="Rpr2"/>
    <property type="match status" value="1"/>
</dbReference>
<feature type="compositionally biased region" description="Basic residues" evidence="1">
    <location>
        <begin position="113"/>
        <end position="126"/>
    </location>
</feature>
<dbReference type="GO" id="GO:0008033">
    <property type="term" value="P:tRNA processing"/>
    <property type="evidence" value="ECO:0007669"/>
    <property type="project" value="TreeGrafter"/>
</dbReference>
<dbReference type="GO" id="GO:0005655">
    <property type="term" value="C:nucleolar ribonuclease P complex"/>
    <property type="evidence" value="ECO:0007669"/>
    <property type="project" value="TreeGrafter"/>
</dbReference>
<organism evidence="2 3">
    <name type="scientific">Lasallia pustulata</name>
    <dbReference type="NCBI Taxonomy" id="136370"/>
    <lineage>
        <taxon>Eukaryota</taxon>
        <taxon>Fungi</taxon>
        <taxon>Dikarya</taxon>
        <taxon>Ascomycota</taxon>
        <taxon>Pezizomycotina</taxon>
        <taxon>Lecanoromycetes</taxon>
        <taxon>OSLEUM clade</taxon>
        <taxon>Umbilicariomycetidae</taxon>
        <taxon>Umbilicariales</taxon>
        <taxon>Umbilicariaceae</taxon>
        <taxon>Lasallia</taxon>
    </lineage>
</organism>